<reference evidence="5" key="1">
    <citation type="journal article" date="2022" name="Plant J.">
        <title>Strategies of tolerance reflected in two North American maple genomes.</title>
        <authorList>
            <person name="McEvoy S.L."/>
            <person name="Sezen U.U."/>
            <person name="Trouern-Trend A."/>
            <person name="McMahon S.M."/>
            <person name="Schaberg P.G."/>
            <person name="Yang J."/>
            <person name="Wegrzyn J.L."/>
            <person name="Swenson N.G."/>
        </authorList>
    </citation>
    <scope>NUCLEOTIDE SEQUENCE</scope>
    <source>
        <strain evidence="5">NS2018</strain>
    </source>
</reference>
<organism evidence="5 6">
    <name type="scientific">Acer saccharum</name>
    <name type="common">Sugar maple</name>
    <dbReference type="NCBI Taxonomy" id="4024"/>
    <lineage>
        <taxon>Eukaryota</taxon>
        <taxon>Viridiplantae</taxon>
        <taxon>Streptophyta</taxon>
        <taxon>Embryophyta</taxon>
        <taxon>Tracheophyta</taxon>
        <taxon>Spermatophyta</taxon>
        <taxon>Magnoliopsida</taxon>
        <taxon>eudicotyledons</taxon>
        <taxon>Gunneridae</taxon>
        <taxon>Pentapetalae</taxon>
        <taxon>rosids</taxon>
        <taxon>malvids</taxon>
        <taxon>Sapindales</taxon>
        <taxon>Sapindaceae</taxon>
        <taxon>Hippocastanoideae</taxon>
        <taxon>Acereae</taxon>
        <taxon>Acer</taxon>
    </lineage>
</organism>
<evidence type="ECO:0000313" key="5">
    <source>
        <dbReference type="EMBL" id="KAK0603747.1"/>
    </source>
</evidence>
<dbReference type="PANTHER" id="PTHR13105">
    <property type="entry name" value="MYELOID LEUKEMIA FACTOR"/>
    <property type="match status" value="1"/>
</dbReference>
<evidence type="ECO:0000313" key="6">
    <source>
        <dbReference type="Proteomes" id="UP001168877"/>
    </source>
</evidence>
<dbReference type="InterPro" id="IPR019376">
    <property type="entry name" value="Myeloid_leukemia_factor"/>
</dbReference>
<dbReference type="EMBL" id="JAUESC010000002">
    <property type="protein sequence ID" value="KAK0603747.1"/>
    <property type="molecule type" value="Genomic_DNA"/>
</dbReference>
<keyword evidence="3" id="KW-0963">Cytoplasm</keyword>
<evidence type="ECO:0000256" key="2">
    <source>
        <dbReference type="ARBA" id="ARBA00008332"/>
    </source>
</evidence>
<dbReference type="AlphaFoldDB" id="A0AA39W509"/>
<name>A0AA39W509_ACESA</name>
<accession>A0AA39W509</accession>
<proteinExistence type="inferred from homology"/>
<reference evidence="5" key="2">
    <citation type="submission" date="2023-06" db="EMBL/GenBank/DDBJ databases">
        <authorList>
            <person name="Swenson N.G."/>
            <person name="Wegrzyn J.L."/>
            <person name="Mcevoy S.L."/>
        </authorList>
    </citation>
    <scope>NUCLEOTIDE SEQUENCE</scope>
    <source>
        <strain evidence="5">NS2018</strain>
        <tissue evidence="5">Leaf</tissue>
    </source>
</reference>
<dbReference type="GO" id="GO:0005737">
    <property type="term" value="C:cytoplasm"/>
    <property type="evidence" value="ECO:0007669"/>
    <property type="project" value="UniProtKB-SubCell"/>
</dbReference>
<evidence type="ECO:0000256" key="3">
    <source>
        <dbReference type="ARBA" id="ARBA00022490"/>
    </source>
</evidence>
<dbReference type="Proteomes" id="UP001168877">
    <property type="component" value="Unassembled WGS sequence"/>
</dbReference>
<comment type="similarity">
    <text evidence="2">Belongs to the MLF family.</text>
</comment>
<gene>
    <name evidence="5" type="ORF">LWI29_008207</name>
</gene>
<comment type="caution">
    <text evidence="5">The sequence shown here is derived from an EMBL/GenBank/DDBJ whole genome shotgun (WGS) entry which is preliminary data.</text>
</comment>
<protein>
    <submittedName>
        <fullName evidence="5">Uncharacterized protein</fullName>
    </submittedName>
</protein>
<comment type="subcellular location">
    <subcellularLocation>
        <location evidence="1">Cytoplasm</location>
    </subcellularLocation>
</comment>
<evidence type="ECO:0000256" key="1">
    <source>
        <dbReference type="ARBA" id="ARBA00004496"/>
    </source>
</evidence>
<keyword evidence="4" id="KW-0597">Phosphoprotein</keyword>
<sequence length="235" mass="26415">MTQQLVVMAAQLRALNPPNVEEESDGDENLFAPLQPRQRRLTHFISSNMSYTTKKVNHTNQHNKVEGTKQQAHNFGFQTCKVTYGGVDGAYYTSTRTRRAGSDGAVFEDCKEADRTTGQETHRISRGIHNKGHSVTRKFNSDGKVDTMQALHNLNEGELNGFEEAWKGNVKLHMHGWRDESDKHNNACYIGDEQKGKATWGSHSRLLPSAEHARHFGGTMSDDHKARTAARINIE</sequence>
<keyword evidence="6" id="KW-1185">Reference proteome</keyword>
<evidence type="ECO:0000256" key="4">
    <source>
        <dbReference type="ARBA" id="ARBA00022553"/>
    </source>
</evidence>
<dbReference type="Pfam" id="PF10248">
    <property type="entry name" value="Mlf1IP"/>
    <property type="match status" value="1"/>
</dbReference>